<dbReference type="InterPro" id="IPR009609">
    <property type="entry name" value="Phosphonate_metab_PhnG"/>
</dbReference>
<keyword evidence="2" id="KW-1185">Reference proteome</keyword>
<gene>
    <name evidence="1" type="primary">phnG</name>
    <name evidence="1" type="ORF">ACFONL_18925</name>
</gene>
<proteinExistence type="predicted"/>
<dbReference type="Pfam" id="PF06754">
    <property type="entry name" value="PhnG"/>
    <property type="match status" value="1"/>
</dbReference>
<name>A0ABV7UL66_9HYPH</name>
<comment type="caution">
    <text evidence="1">The sequence shown here is derived from an EMBL/GenBank/DDBJ whole genome shotgun (WGS) entry which is preliminary data.</text>
</comment>
<organism evidence="1 2">
    <name type="scientific">Camelimonas fluminis</name>
    <dbReference type="NCBI Taxonomy" id="1576911"/>
    <lineage>
        <taxon>Bacteria</taxon>
        <taxon>Pseudomonadati</taxon>
        <taxon>Pseudomonadota</taxon>
        <taxon>Alphaproteobacteria</taxon>
        <taxon>Hyphomicrobiales</taxon>
        <taxon>Chelatococcaceae</taxon>
        <taxon>Camelimonas</taxon>
    </lineage>
</organism>
<evidence type="ECO:0000313" key="1">
    <source>
        <dbReference type="EMBL" id="MFC3639415.1"/>
    </source>
</evidence>
<evidence type="ECO:0000313" key="2">
    <source>
        <dbReference type="Proteomes" id="UP001595704"/>
    </source>
</evidence>
<dbReference type="GO" id="GO:0016829">
    <property type="term" value="F:lyase activity"/>
    <property type="evidence" value="ECO:0007669"/>
    <property type="project" value="UniProtKB-KW"/>
</dbReference>
<dbReference type="RefSeq" id="WP_191319274.1">
    <property type="nucleotide sequence ID" value="NZ_BNCG01000007.1"/>
</dbReference>
<reference evidence="2" key="1">
    <citation type="journal article" date="2019" name="Int. J. Syst. Evol. Microbiol.">
        <title>The Global Catalogue of Microorganisms (GCM) 10K type strain sequencing project: providing services to taxonomists for standard genome sequencing and annotation.</title>
        <authorList>
            <consortium name="The Broad Institute Genomics Platform"/>
            <consortium name="The Broad Institute Genome Sequencing Center for Infectious Disease"/>
            <person name="Wu L."/>
            <person name="Ma J."/>
        </authorList>
    </citation>
    <scope>NUCLEOTIDE SEQUENCE [LARGE SCALE GENOMIC DNA]</scope>
    <source>
        <strain evidence="2">KCTC 42282</strain>
    </source>
</reference>
<keyword evidence="1" id="KW-0456">Lyase</keyword>
<accession>A0ABV7UL66</accession>
<dbReference type="EMBL" id="JBHRYC010000093">
    <property type="protein sequence ID" value="MFC3639415.1"/>
    <property type="molecule type" value="Genomic_DNA"/>
</dbReference>
<protein>
    <submittedName>
        <fullName evidence="1">Phosphonate C-P lyase system protein PhnG</fullName>
    </submittedName>
</protein>
<dbReference type="Proteomes" id="UP001595704">
    <property type="component" value="Unassembled WGS sequence"/>
</dbReference>
<sequence length="158" mass="16757">MTDTPEIASSLTPLQQARRAAMAICAEATREELETVVAAVGYPGAVAILRRPETGLVLVRGRAGGDGDAFNLGEMTLTRCVVRLDDGVEGYAWTPGRDGARTRAAAIIDALVQSPTHASDLDAAMTPVRQRLADDLAVAESRTAATRVNFFTMVRGED</sequence>
<dbReference type="NCBIfam" id="TIGR03293">
    <property type="entry name" value="PhnG_redo"/>
    <property type="match status" value="1"/>
</dbReference>